<dbReference type="KEGG" id="ctu:CTU_19620"/>
<dbReference type="Proteomes" id="UP000002069">
    <property type="component" value="Chromosome"/>
</dbReference>
<dbReference type="HOGENOM" id="CLU_1069211_0_0_6"/>
<keyword evidence="1" id="KW-0472">Membrane</keyword>
<dbReference type="EMBL" id="FN543093">
    <property type="protein sequence ID" value="CBA30531.1"/>
    <property type="molecule type" value="Genomic_DNA"/>
</dbReference>
<feature type="transmembrane region" description="Helical" evidence="1">
    <location>
        <begin position="194"/>
        <end position="212"/>
    </location>
</feature>
<keyword evidence="3" id="KW-1185">Reference proteome</keyword>
<evidence type="ECO:0000313" key="3">
    <source>
        <dbReference type="Proteomes" id="UP000002069"/>
    </source>
</evidence>
<name>C9Y3J0_CROTZ</name>
<accession>C9Y3J0</accession>
<protein>
    <submittedName>
        <fullName evidence="2">Uncharacterized protein</fullName>
    </submittedName>
</protein>
<keyword evidence="1" id="KW-0812">Transmembrane</keyword>
<evidence type="ECO:0000313" key="2">
    <source>
        <dbReference type="EMBL" id="CBA30531.1"/>
    </source>
</evidence>
<reference evidence="2 3" key="1">
    <citation type="journal article" date="2010" name="J. Bacteriol.">
        <title>Complete Genome Sequence of Cronobacter turicensis LMG 23827, a foodborne pathogen causing deaths in neonates.</title>
        <authorList>
            <person name="Stephan R."/>
            <person name="Lehner A."/>
            <person name="Tischler P."/>
            <person name="Rattei T."/>
        </authorList>
    </citation>
    <scope>NUCLEOTIDE SEQUENCE [LARGE SCALE GENOMIC DNA]</scope>
    <source>
        <strain evidence="3">DSM 18703 / CCUG 55852 / LMG 23827 / z3032</strain>
    </source>
</reference>
<organism evidence="2 3">
    <name type="scientific">Cronobacter turicensis (strain DSM 18703 / CCUG 55852 / LMG 23827 / z3032)</name>
    <dbReference type="NCBI Taxonomy" id="693216"/>
    <lineage>
        <taxon>Bacteria</taxon>
        <taxon>Pseudomonadati</taxon>
        <taxon>Pseudomonadota</taxon>
        <taxon>Gammaproteobacteria</taxon>
        <taxon>Enterobacterales</taxon>
        <taxon>Enterobacteriaceae</taxon>
        <taxon>Cronobacter</taxon>
    </lineage>
</organism>
<evidence type="ECO:0000256" key="1">
    <source>
        <dbReference type="SAM" id="Phobius"/>
    </source>
</evidence>
<keyword evidence="1" id="KW-1133">Transmembrane helix</keyword>
<gene>
    <name evidence="2" type="ordered locus">Ctu_19620</name>
</gene>
<proteinExistence type="predicted"/>
<reference evidence="3" key="2">
    <citation type="journal article" date="2011" name="J. Bacteriol.">
        <title>Complete genome sequence of Cronobacter turicensis LMG 23827, a food-borne pathogen causing deaths in neonates.</title>
        <authorList>
            <person name="Stephan R."/>
            <person name="Lehner A."/>
            <person name="Tischler P."/>
            <person name="Rattei T."/>
        </authorList>
    </citation>
    <scope>NUCLEOTIDE SEQUENCE [LARGE SCALE GENOMIC DNA]</scope>
    <source>
        <strain evidence="3">DSM 18703 / CCUG 55852 / LMG 23827 / z3032</strain>
    </source>
</reference>
<sequence length="248" mass="29463">MEFSQSQVDLLKRMSFDSYVSELTEHAQSVLPGLISSVRLEDVRTYIEQGILFAQKMGYTQRGPVRLYIDMMLMFGANFGKDPLYQWLTGECRENHLTQIEKSMILYSRLDKYIKVVYGDDGFFFKESYDRFRFFSMERFSVSSKYNHALLRNILREIYPQRFDFIGINSISKFTDLAEQHCDFLKLKRCKQKIYFIIVMFLFGCSFGNDFIRDRLIKAHLLNYLHNENERSRHSIASCYASFQIKNN</sequence>
<dbReference type="AlphaFoldDB" id="C9Y3J0"/>